<evidence type="ECO:0000256" key="1">
    <source>
        <dbReference type="SAM" id="MobiDB-lite"/>
    </source>
</evidence>
<organism evidence="2 3">
    <name type="scientific">Carya illinoinensis</name>
    <name type="common">Pecan</name>
    <dbReference type="NCBI Taxonomy" id="32201"/>
    <lineage>
        <taxon>Eukaryota</taxon>
        <taxon>Viridiplantae</taxon>
        <taxon>Streptophyta</taxon>
        <taxon>Embryophyta</taxon>
        <taxon>Tracheophyta</taxon>
        <taxon>Spermatophyta</taxon>
        <taxon>Magnoliopsida</taxon>
        <taxon>eudicotyledons</taxon>
        <taxon>Gunneridae</taxon>
        <taxon>Pentapetalae</taxon>
        <taxon>rosids</taxon>
        <taxon>fabids</taxon>
        <taxon>Fagales</taxon>
        <taxon>Juglandaceae</taxon>
        <taxon>Carya</taxon>
    </lineage>
</organism>
<evidence type="ECO:0000313" key="3">
    <source>
        <dbReference type="Proteomes" id="UP000811246"/>
    </source>
</evidence>
<gene>
    <name evidence="2" type="ORF">I3842_04G130900</name>
</gene>
<feature type="compositionally biased region" description="Basic and acidic residues" evidence="1">
    <location>
        <begin position="154"/>
        <end position="167"/>
    </location>
</feature>
<name>A0A922F8H6_CARIL</name>
<accession>A0A922F8H6</accession>
<protein>
    <submittedName>
        <fullName evidence="2">Uncharacterized protein</fullName>
    </submittedName>
</protein>
<feature type="compositionally biased region" description="Basic residues" evidence="1">
    <location>
        <begin position="168"/>
        <end position="180"/>
    </location>
</feature>
<comment type="caution">
    <text evidence="2">The sequence shown here is derived from an EMBL/GenBank/DDBJ whole genome shotgun (WGS) entry which is preliminary data.</text>
</comment>
<proteinExistence type="predicted"/>
<dbReference type="EMBL" id="CM031828">
    <property type="protein sequence ID" value="KAG6718033.1"/>
    <property type="molecule type" value="Genomic_DNA"/>
</dbReference>
<dbReference type="AlphaFoldDB" id="A0A922F8H6"/>
<dbReference type="Proteomes" id="UP000811246">
    <property type="component" value="Chromosome 4"/>
</dbReference>
<feature type="region of interest" description="Disordered" evidence="1">
    <location>
        <begin position="126"/>
        <end position="180"/>
    </location>
</feature>
<evidence type="ECO:0000313" key="2">
    <source>
        <dbReference type="EMBL" id="KAG6718033.1"/>
    </source>
</evidence>
<sequence>MRSFCQSRWTIHTVLTMVQSVRGRREGRGGRYRKVSIDEGRGAQAQPPLLHLRDNVVDISSDDSIQSPNVGLDDTIDDGNAAHRNVDIEGDNVVDISSDDSTQSLNVGLDDTMDDGNAAHRSVDIEGDNVVDISSDDSTQSPNVGLDDTMDDDNAAHRRVEIEDMATRKRGRGTSKGHGV</sequence>
<reference evidence="2" key="1">
    <citation type="submission" date="2021-01" db="EMBL/GenBank/DDBJ databases">
        <authorList>
            <person name="Lovell J.T."/>
            <person name="Bentley N."/>
            <person name="Bhattarai G."/>
            <person name="Jenkins J.W."/>
            <person name="Sreedasyam A."/>
            <person name="Alarcon Y."/>
            <person name="Bock C."/>
            <person name="Boston L."/>
            <person name="Carlson J."/>
            <person name="Cervantes K."/>
            <person name="Clermont K."/>
            <person name="Krom N."/>
            <person name="Kubenka K."/>
            <person name="Mamidi S."/>
            <person name="Mattison C."/>
            <person name="Monteros M."/>
            <person name="Pisani C."/>
            <person name="Plott C."/>
            <person name="Rajasekar S."/>
            <person name="Rhein H.S."/>
            <person name="Rohla C."/>
            <person name="Song M."/>
            <person name="Hilaire R.S."/>
            <person name="Shu S."/>
            <person name="Wells L."/>
            <person name="Wang X."/>
            <person name="Webber J."/>
            <person name="Heerema R.J."/>
            <person name="Klein P."/>
            <person name="Conner P."/>
            <person name="Grauke L."/>
            <person name="Grimwood J."/>
            <person name="Schmutz J."/>
            <person name="Randall J.J."/>
        </authorList>
    </citation>
    <scope>NUCLEOTIDE SEQUENCE</scope>
    <source>
        <tissue evidence="2">Leaf</tissue>
    </source>
</reference>